<dbReference type="PANTHER" id="PTHR35176">
    <property type="entry name" value="HEME OXYGENASE HI_0854-RELATED"/>
    <property type="match status" value="1"/>
</dbReference>
<dbReference type="InterPro" id="IPR012349">
    <property type="entry name" value="Split_barrel_FMN-bd"/>
</dbReference>
<dbReference type="GO" id="GO:0005829">
    <property type="term" value="C:cytosol"/>
    <property type="evidence" value="ECO:0007669"/>
    <property type="project" value="TreeGrafter"/>
</dbReference>
<dbReference type="InterPro" id="IPR052019">
    <property type="entry name" value="F420H2_bilvrd_red/Heme_oxyg"/>
</dbReference>
<dbReference type="SUPFAM" id="SSF50475">
    <property type="entry name" value="FMN-binding split barrel"/>
    <property type="match status" value="1"/>
</dbReference>
<dbReference type="Proteomes" id="UP000317344">
    <property type="component" value="Chromosome"/>
</dbReference>
<gene>
    <name evidence="3" type="ORF">FO059_08585</name>
</gene>
<evidence type="ECO:0000313" key="3">
    <source>
        <dbReference type="EMBL" id="QDQ97369.1"/>
    </source>
</evidence>
<dbReference type="AlphaFoldDB" id="A0A516X2R0"/>
<protein>
    <submittedName>
        <fullName evidence="3">PPOX class F420-dependent oxidoreductase</fullName>
    </submittedName>
</protein>
<dbReference type="Gene3D" id="2.30.110.10">
    <property type="entry name" value="Electron Transport, Fmn-binding Protein, Chain A"/>
    <property type="match status" value="1"/>
</dbReference>
<dbReference type="InterPro" id="IPR011576">
    <property type="entry name" value="Pyridox_Oxase_N"/>
</dbReference>
<feature type="domain" description="Pyridoxamine 5'-phosphate oxidase N-terminal" evidence="2">
    <location>
        <begin position="10"/>
        <end position="126"/>
    </location>
</feature>
<dbReference type="InterPro" id="IPR019920">
    <property type="entry name" value="F420-binding_dom_put"/>
</dbReference>
<dbReference type="KEGG" id="toy:FO059_08585"/>
<keyword evidence="1" id="KW-0560">Oxidoreductase</keyword>
<evidence type="ECO:0000256" key="1">
    <source>
        <dbReference type="ARBA" id="ARBA00023002"/>
    </source>
</evidence>
<proteinExistence type="predicted"/>
<dbReference type="GO" id="GO:0070967">
    <property type="term" value="F:coenzyme F420 binding"/>
    <property type="evidence" value="ECO:0007669"/>
    <property type="project" value="TreeGrafter"/>
</dbReference>
<dbReference type="EMBL" id="CP041765">
    <property type="protein sequence ID" value="QDQ97369.1"/>
    <property type="molecule type" value="Genomic_DNA"/>
</dbReference>
<accession>A0A516X2R0</accession>
<dbReference type="OrthoDB" id="4551790at2"/>
<reference evidence="3 4" key="2">
    <citation type="submission" date="2019-07" db="EMBL/GenBank/DDBJ databases">
        <authorList>
            <person name="Huang Y."/>
        </authorList>
    </citation>
    <scope>NUCLEOTIDE SEQUENCE [LARGE SCALE GENOMIC DNA]</scope>
    <source>
        <strain evidence="3 4">HY188</strain>
    </source>
</reference>
<dbReference type="NCBIfam" id="TIGR03618">
    <property type="entry name" value="Rv1155_F420"/>
    <property type="match status" value="1"/>
</dbReference>
<dbReference type="GO" id="GO:0016627">
    <property type="term" value="F:oxidoreductase activity, acting on the CH-CH group of donors"/>
    <property type="evidence" value="ECO:0007669"/>
    <property type="project" value="TreeGrafter"/>
</dbReference>
<evidence type="ECO:0000313" key="4">
    <source>
        <dbReference type="Proteomes" id="UP000317344"/>
    </source>
</evidence>
<dbReference type="Pfam" id="PF01243">
    <property type="entry name" value="PNPOx_N"/>
    <property type="match status" value="1"/>
</dbReference>
<reference evidence="3 4" key="1">
    <citation type="submission" date="2019-07" db="EMBL/GenBank/DDBJ databases">
        <title>Tomitella cavernea sp. nov., an actinomycete isolated from soil.</title>
        <authorList>
            <person name="Cheng J."/>
        </authorList>
    </citation>
    <scope>NUCLEOTIDE SEQUENCE [LARGE SCALE GENOMIC DNA]</scope>
    <source>
        <strain evidence="3 4">HY188</strain>
    </source>
</reference>
<name>A0A516X2R0_9ACTN</name>
<sequence>MPIGPEQLHPSALDFLADRHLATLATQRADGSPHVVAVGFTWDAAAGLARVITNAGSQKARNAQRGGRAALTQIDGARWLTLEGSARVSDDPDDVARAVELYAGRYRQPRPNPARVVVEVAVDRVLGLQTLLRAPA</sequence>
<organism evidence="3 4">
    <name type="scientific">Tomitella fengzijianii</name>
    <dbReference type="NCBI Taxonomy" id="2597660"/>
    <lineage>
        <taxon>Bacteria</taxon>
        <taxon>Bacillati</taxon>
        <taxon>Actinomycetota</taxon>
        <taxon>Actinomycetes</taxon>
        <taxon>Mycobacteriales</taxon>
        <taxon>Tomitella</taxon>
    </lineage>
</organism>
<keyword evidence="4" id="KW-1185">Reference proteome</keyword>
<evidence type="ECO:0000259" key="2">
    <source>
        <dbReference type="Pfam" id="PF01243"/>
    </source>
</evidence>
<dbReference type="PANTHER" id="PTHR35176:SF1">
    <property type="entry name" value="F420H(2)-DEPENDENT BILIVERDIN REDUCTASE"/>
    <property type="match status" value="1"/>
</dbReference>
<dbReference type="RefSeq" id="WP_143907985.1">
    <property type="nucleotide sequence ID" value="NZ_CP041765.1"/>
</dbReference>